<keyword evidence="5" id="KW-1133">Transmembrane helix</keyword>
<evidence type="ECO:0000259" key="6">
    <source>
        <dbReference type="PROSITE" id="PS50887"/>
    </source>
</evidence>
<dbReference type="SUPFAM" id="SSF55073">
    <property type="entry name" value="Nucleotide cyclase"/>
    <property type="match status" value="1"/>
</dbReference>
<keyword evidence="5" id="KW-0812">Transmembrane</keyword>
<evidence type="ECO:0000256" key="5">
    <source>
        <dbReference type="SAM" id="Phobius"/>
    </source>
</evidence>
<reference evidence="7 8" key="1">
    <citation type="submission" date="2018-07" db="EMBL/GenBank/DDBJ databases">
        <title>Halomonas rutogse sp. nov., isolated from Lake TangqianCo on Tibetan Plateau.</title>
        <authorList>
            <person name="Lu H."/>
            <person name="Xing P."/>
            <person name="Wu Q."/>
        </authorList>
    </citation>
    <scope>NUCLEOTIDE SEQUENCE [LARGE SCALE GENOMIC DNA]</scope>
    <source>
        <strain evidence="7 8">TQ8S</strain>
    </source>
</reference>
<feature type="domain" description="GGDEF" evidence="6">
    <location>
        <begin position="253"/>
        <end position="384"/>
    </location>
</feature>
<dbReference type="PROSITE" id="PS50887">
    <property type="entry name" value="GGDEF"/>
    <property type="match status" value="1"/>
</dbReference>
<dbReference type="InterPro" id="IPR029787">
    <property type="entry name" value="Nucleotide_cyclase"/>
</dbReference>
<comment type="caution">
    <text evidence="7">The sequence shown here is derived from an EMBL/GenBank/DDBJ whole genome shotgun (WGS) entry which is preliminary data.</text>
</comment>
<dbReference type="RefSeq" id="WP_114485749.1">
    <property type="nucleotide sequence ID" value="NZ_CBCSHM010000003.1"/>
</dbReference>
<dbReference type="Pfam" id="PF00990">
    <property type="entry name" value="GGDEF"/>
    <property type="match status" value="1"/>
</dbReference>
<comment type="cofactor">
    <cofactor evidence="1">
        <name>Mg(2+)</name>
        <dbReference type="ChEBI" id="CHEBI:18420"/>
    </cofactor>
</comment>
<dbReference type="GO" id="GO:0052621">
    <property type="term" value="F:diguanylate cyclase activity"/>
    <property type="evidence" value="ECO:0007669"/>
    <property type="project" value="UniProtKB-EC"/>
</dbReference>
<sequence>MSATHEERRNQPDEKPSPESSPVSTALSSFWDTLSSRHHSRDFIFAHAHYLRSRVLAVGMIFAVMSPLWIFIDGIMLPAELQVYTRMGRLLMTLGFVGVLWLAWSSVDRIGRIRLSAGLLLAQPAAFYALVLFLMPQGGTYELIGYSFIPFLLVATLSIFPFTLLESLAAGVTMHVLLSFAQKVDGSWLTPMGLQSQWLLATLLIVALTANHFQLSLLLRLYRQATHDALTGLLNRGALERRLKDIERTEEGQVYSLLMMDIDHFKKVNDTHGHSVGDKVLREFARLLALQVRAGDYVARYGGEEFVVILVGTGREAAGMVAERIREAIQAATLFDHDGHPVPVTTSVGVATHAPGETAEDTLKRADVYLYDAKSTGRNRVCLG</sequence>
<dbReference type="GO" id="GO:0005886">
    <property type="term" value="C:plasma membrane"/>
    <property type="evidence" value="ECO:0007669"/>
    <property type="project" value="TreeGrafter"/>
</dbReference>
<feature type="compositionally biased region" description="Basic and acidic residues" evidence="4">
    <location>
        <begin position="1"/>
        <end position="17"/>
    </location>
</feature>
<evidence type="ECO:0000256" key="1">
    <source>
        <dbReference type="ARBA" id="ARBA00001946"/>
    </source>
</evidence>
<dbReference type="FunFam" id="3.30.70.270:FF:000001">
    <property type="entry name" value="Diguanylate cyclase domain protein"/>
    <property type="match status" value="1"/>
</dbReference>
<evidence type="ECO:0000256" key="2">
    <source>
        <dbReference type="ARBA" id="ARBA00012528"/>
    </source>
</evidence>
<feature type="transmembrane region" description="Helical" evidence="5">
    <location>
        <begin position="55"/>
        <end position="77"/>
    </location>
</feature>
<dbReference type="PANTHER" id="PTHR45138">
    <property type="entry name" value="REGULATORY COMPONENTS OF SENSORY TRANSDUCTION SYSTEM"/>
    <property type="match status" value="1"/>
</dbReference>
<name>A0A368UC08_9GAMM</name>
<dbReference type="InterPro" id="IPR050469">
    <property type="entry name" value="Diguanylate_Cyclase"/>
</dbReference>
<dbReference type="EC" id="2.7.7.65" evidence="2"/>
<feature type="transmembrane region" description="Helical" evidence="5">
    <location>
        <begin position="89"/>
        <end position="107"/>
    </location>
</feature>
<keyword evidence="5" id="KW-0472">Membrane</keyword>
<evidence type="ECO:0000313" key="7">
    <source>
        <dbReference type="EMBL" id="RCV92993.1"/>
    </source>
</evidence>
<evidence type="ECO:0000256" key="4">
    <source>
        <dbReference type="SAM" id="MobiDB-lite"/>
    </source>
</evidence>
<dbReference type="NCBIfam" id="TIGR00254">
    <property type="entry name" value="GGDEF"/>
    <property type="match status" value="1"/>
</dbReference>
<dbReference type="SMART" id="SM00267">
    <property type="entry name" value="GGDEF"/>
    <property type="match status" value="1"/>
</dbReference>
<dbReference type="PANTHER" id="PTHR45138:SF9">
    <property type="entry name" value="DIGUANYLATE CYCLASE DGCM-RELATED"/>
    <property type="match status" value="1"/>
</dbReference>
<dbReference type="Gene3D" id="3.30.70.270">
    <property type="match status" value="1"/>
</dbReference>
<dbReference type="CDD" id="cd01949">
    <property type="entry name" value="GGDEF"/>
    <property type="match status" value="1"/>
</dbReference>
<accession>A0A368UC08</accession>
<keyword evidence="8" id="KW-1185">Reference proteome</keyword>
<feature type="transmembrane region" description="Helical" evidence="5">
    <location>
        <begin position="198"/>
        <end position="219"/>
    </location>
</feature>
<feature type="region of interest" description="Disordered" evidence="4">
    <location>
        <begin position="1"/>
        <end position="24"/>
    </location>
</feature>
<dbReference type="Proteomes" id="UP000253204">
    <property type="component" value="Unassembled WGS sequence"/>
</dbReference>
<dbReference type="GO" id="GO:0043709">
    <property type="term" value="P:cell adhesion involved in single-species biofilm formation"/>
    <property type="evidence" value="ECO:0007669"/>
    <property type="project" value="TreeGrafter"/>
</dbReference>
<evidence type="ECO:0000313" key="8">
    <source>
        <dbReference type="Proteomes" id="UP000253204"/>
    </source>
</evidence>
<dbReference type="EMBL" id="QPIJ01000006">
    <property type="protein sequence ID" value="RCV92993.1"/>
    <property type="molecule type" value="Genomic_DNA"/>
</dbReference>
<organism evidence="7 8">
    <name type="scientific">Vreelandella rituensis</name>
    <dbReference type="NCBI Taxonomy" id="2282306"/>
    <lineage>
        <taxon>Bacteria</taxon>
        <taxon>Pseudomonadati</taxon>
        <taxon>Pseudomonadota</taxon>
        <taxon>Gammaproteobacteria</taxon>
        <taxon>Oceanospirillales</taxon>
        <taxon>Halomonadaceae</taxon>
        <taxon>Vreelandella</taxon>
    </lineage>
</organism>
<dbReference type="OrthoDB" id="5296913at2"/>
<proteinExistence type="predicted"/>
<dbReference type="GO" id="GO:1902201">
    <property type="term" value="P:negative regulation of bacterial-type flagellum-dependent cell motility"/>
    <property type="evidence" value="ECO:0007669"/>
    <property type="project" value="TreeGrafter"/>
</dbReference>
<gene>
    <name evidence="7" type="ORF">DU506_04470</name>
</gene>
<evidence type="ECO:0000256" key="3">
    <source>
        <dbReference type="ARBA" id="ARBA00034247"/>
    </source>
</evidence>
<dbReference type="InterPro" id="IPR000160">
    <property type="entry name" value="GGDEF_dom"/>
</dbReference>
<feature type="transmembrane region" description="Helical" evidence="5">
    <location>
        <begin position="147"/>
        <end position="178"/>
    </location>
</feature>
<protein>
    <recommendedName>
        <fullName evidence="2">diguanylate cyclase</fullName>
        <ecNumber evidence="2">2.7.7.65</ecNumber>
    </recommendedName>
</protein>
<comment type="catalytic activity">
    <reaction evidence="3">
        <text>2 GTP = 3',3'-c-di-GMP + 2 diphosphate</text>
        <dbReference type="Rhea" id="RHEA:24898"/>
        <dbReference type="ChEBI" id="CHEBI:33019"/>
        <dbReference type="ChEBI" id="CHEBI:37565"/>
        <dbReference type="ChEBI" id="CHEBI:58805"/>
        <dbReference type="EC" id="2.7.7.65"/>
    </reaction>
</comment>
<dbReference type="InterPro" id="IPR043128">
    <property type="entry name" value="Rev_trsase/Diguanyl_cyclase"/>
</dbReference>
<dbReference type="AlphaFoldDB" id="A0A368UC08"/>